<evidence type="ECO:0000256" key="1">
    <source>
        <dbReference type="SAM" id="Coils"/>
    </source>
</evidence>
<protein>
    <submittedName>
        <fullName evidence="2">Uncharacterized protein</fullName>
    </submittedName>
</protein>
<keyword evidence="1" id="KW-0175">Coiled coil</keyword>
<reference evidence="2" key="1">
    <citation type="submission" date="2020-05" db="EMBL/GenBank/DDBJ databases">
        <authorList>
            <person name="Chiriac C."/>
            <person name="Salcher M."/>
            <person name="Ghai R."/>
            <person name="Kavagutti S V."/>
        </authorList>
    </citation>
    <scope>NUCLEOTIDE SEQUENCE</scope>
</reference>
<evidence type="ECO:0000313" key="2">
    <source>
        <dbReference type="EMBL" id="CAB5079616.1"/>
    </source>
</evidence>
<organism evidence="2">
    <name type="scientific">uncultured Caudovirales phage</name>
    <dbReference type="NCBI Taxonomy" id="2100421"/>
    <lineage>
        <taxon>Viruses</taxon>
        <taxon>Duplodnaviria</taxon>
        <taxon>Heunggongvirae</taxon>
        <taxon>Uroviricota</taxon>
        <taxon>Caudoviricetes</taxon>
        <taxon>Peduoviridae</taxon>
        <taxon>Maltschvirus</taxon>
        <taxon>Maltschvirus maltsch</taxon>
    </lineage>
</organism>
<sequence>MAKAPKKIDTAAAEAVVIPAELAAAVEAGDTVLQAHITRQANHHNDLAPALAKKALEDKERDEALQEHELIAERNRKAREAQQAEQDAIDEKQKAHGLIASIGDEIAAMELVLLGKKADLERYMNLVKG</sequence>
<gene>
    <name evidence="2" type="ORF">UFOVP143_55</name>
</gene>
<feature type="coiled-coil region" evidence="1">
    <location>
        <begin position="61"/>
        <end position="94"/>
    </location>
</feature>
<proteinExistence type="predicted"/>
<dbReference type="EMBL" id="LR798191">
    <property type="protein sequence ID" value="CAB5079616.1"/>
    <property type="molecule type" value="Genomic_DNA"/>
</dbReference>
<accession>A0A6J7VM22</accession>
<name>A0A6J7VM22_9CAUD</name>